<dbReference type="PANTHER" id="PTHR10166">
    <property type="entry name" value="VOLTAGE-DEPENDENT CALCIUM CHANNEL SUBUNIT ALPHA-2/DELTA-RELATED"/>
    <property type="match status" value="1"/>
</dbReference>
<dbReference type="EMBL" id="LR901422">
    <property type="protein sequence ID" value="CAD7248566.1"/>
    <property type="molecule type" value="Genomic_DNA"/>
</dbReference>
<evidence type="ECO:0000313" key="2">
    <source>
        <dbReference type="Proteomes" id="UP000677054"/>
    </source>
</evidence>
<keyword evidence="2" id="KW-1185">Reference proteome</keyword>
<dbReference type="GO" id="GO:0005891">
    <property type="term" value="C:voltage-gated calcium channel complex"/>
    <property type="evidence" value="ECO:0007669"/>
    <property type="project" value="TreeGrafter"/>
</dbReference>
<dbReference type="GO" id="GO:0005245">
    <property type="term" value="F:voltage-gated calcium channel activity"/>
    <property type="evidence" value="ECO:0007669"/>
    <property type="project" value="TreeGrafter"/>
</dbReference>
<proteinExistence type="predicted"/>
<sequence>MPTLKERNWHSRKKFVQDEVFQGDTECAHTGIGEDLKNLDHELEAGRSIRSKSDTDGLEQLEEHFVAKVGTDEEEAQKIGNVYLKDIAQVLSSHFRRMTNDELGVTLLQSSIDSAPVFEEDDVDINKILKQVGDRLEQKLSSYMTIIASNKISVEQLHSRHFLNTRGTLMPCCLIPDHMLHFVKRFGARVSQDTVCHIVPSGLQPQMVIPAENLTSAFAQHVDQHASIKWQYFISAQGVHTEFPAHRMQVGPSCISQDEARHRSVFISTMANTPKKTVLIIDGASGHIPEISRAVETIGKYFISLLSEKDKIGVVWMGPEEQDFIHECLSEANTRTKEALLHFFEPLKVGSVRVASKSSQWELAEAFHKAVELLDADTRDQNEEKEENLIYLGLRAPSSSEETARILTVIAERASKISSLFIVHTISIFSDESRQRRKMSTDFLEDVARQEYSKYNVMYERQQAIYPGLSLTLNTSSPSLILPFEALFGPFSASHGIHFSLPHHDSISGRPVISVSQACFHVRKTIGIVGLDVDIEDLAQDLMYPNSSKTDIYGFLVHESGHVLVHPLLPRPSRMFQHPIQIDIHSLESPLKSSAAASKGLLQNFTGNFSLSHSGKKKEYVWIRLKGSPYILCYVKSGKSSSENSGKKSSVSRNMTLGTKGSDKLLFHRLDLLPDSHSHTLCWHFKRWVTSEACTLYLSPKAYLEPYDHLVAEETLRSIQSFMAYVNDDTKLIANPGLRAGIREHVRALLPVMEYWKHKAQTSRLSDYILFRYVATERGVMLTYPGTVMDSDYDPNRSGWWGHAWDKPGKVVVSPPHLDPGGAGYVLTVSHTLYQGKSDGLHHQDDPVVAVLALDITLGYLYRLIVDAIGACREPGIHCFLMDDDGYILAHPHFLTPGVAVVGRHLTHMESLIASDLLNHNGFINKTVCTSHVSQTLRRWVSCPSPIANATVAVHGIGK</sequence>
<reference evidence="1" key="1">
    <citation type="submission" date="2020-11" db="EMBL/GenBank/DDBJ databases">
        <authorList>
            <person name="Tran Van P."/>
        </authorList>
    </citation>
    <scope>NUCLEOTIDE SEQUENCE</scope>
</reference>
<gene>
    <name evidence="1" type="ORF">DSTB1V02_LOCUS8378</name>
</gene>
<dbReference type="CDD" id="cd18773">
    <property type="entry name" value="PDC1_HK_sensor"/>
    <property type="match status" value="2"/>
</dbReference>
<name>A0A7R9A7S7_9CRUS</name>
<accession>A0A7R9A7S7</accession>
<dbReference type="InterPro" id="IPR051173">
    <property type="entry name" value="Ca_channel_alpha-2/delta"/>
</dbReference>
<dbReference type="EMBL" id="CAJPEV010001905">
    <property type="protein sequence ID" value="CAG0894813.1"/>
    <property type="molecule type" value="Genomic_DNA"/>
</dbReference>
<protein>
    <recommendedName>
        <fullName evidence="3">VWFA domain-containing protein</fullName>
    </recommendedName>
</protein>
<evidence type="ECO:0000313" key="1">
    <source>
        <dbReference type="EMBL" id="CAD7248566.1"/>
    </source>
</evidence>
<dbReference type="PANTHER" id="PTHR10166:SF66">
    <property type="entry name" value="VWFA AND CACHE DOMAIN-CONTAINING PROTEIN CG16868"/>
    <property type="match status" value="1"/>
</dbReference>
<dbReference type="Proteomes" id="UP000677054">
    <property type="component" value="Unassembled WGS sequence"/>
</dbReference>
<dbReference type="OrthoDB" id="2150145at2759"/>
<dbReference type="AlphaFoldDB" id="A0A7R9A7S7"/>
<evidence type="ECO:0008006" key="3">
    <source>
        <dbReference type="Google" id="ProtNLM"/>
    </source>
</evidence>
<dbReference type="Gene3D" id="3.30.450.20">
    <property type="entry name" value="PAS domain"/>
    <property type="match status" value="2"/>
</dbReference>
<organism evidence="1">
    <name type="scientific">Darwinula stevensoni</name>
    <dbReference type="NCBI Taxonomy" id="69355"/>
    <lineage>
        <taxon>Eukaryota</taxon>
        <taxon>Metazoa</taxon>
        <taxon>Ecdysozoa</taxon>
        <taxon>Arthropoda</taxon>
        <taxon>Crustacea</taxon>
        <taxon>Oligostraca</taxon>
        <taxon>Ostracoda</taxon>
        <taxon>Podocopa</taxon>
        <taxon>Podocopida</taxon>
        <taxon>Darwinulocopina</taxon>
        <taxon>Darwinuloidea</taxon>
        <taxon>Darwinulidae</taxon>
        <taxon>Darwinula</taxon>
    </lineage>
</organism>